<organism evidence="1">
    <name type="scientific">Rhizophagus irregularis</name>
    <dbReference type="NCBI Taxonomy" id="588596"/>
    <lineage>
        <taxon>Eukaryota</taxon>
        <taxon>Fungi</taxon>
        <taxon>Fungi incertae sedis</taxon>
        <taxon>Mucoromycota</taxon>
        <taxon>Glomeromycotina</taxon>
        <taxon>Glomeromycetes</taxon>
        <taxon>Glomerales</taxon>
        <taxon>Glomeraceae</taxon>
        <taxon>Rhizophagus</taxon>
    </lineage>
</organism>
<keyword evidence="1" id="KW-0496">Mitochondrion</keyword>
<name>I6WIA7_9GLOM</name>
<geneLocation type="mitochondrion" evidence="1"/>
<reference evidence="1" key="1">
    <citation type="journal article" date="2012" name="New Phytol.">
        <title>Comparative analysis of mitochondrial genomes of Rhizophagus irregularis - syn. Glomus irregulare - reveals a polymorphism induced by variability generating elements.</title>
        <authorList>
            <person name="Formey D."/>
            <person name="Moles M."/>
            <person name="Haouy A."/>
            <person name="Savelli B."/>
            <person name="Bouchez O."/>
            <person name="Becard G."/>
            <person name="Roux C."/>
        </authorList>
    </citation>
    <scope>NUCLEOTIDE SEQUENCE</scope>
</reference>
<protein>
    <submittedName>
        <fullName evidence="1">Uncharacterized protein</fullName>
    </submittedName>
</protein>
<proteinExistence type="predicted"/>
<accession>I6WIA7</accession>
<dbReference type="AlphaFoldDB" id="I6WIA7"/>
<evidence type="ECO:0000313" key="1">
    <source>
        <dbReference type="EMBL" id="AFN42489.1"/>
    </source>
</evidence>
<dbReference type="EMBL" id="JQ514224">
    <property type="protein sequence ID" value="AFN42489.1"/>
    <property type="molecule type" value="Genomic_DNA"/>
</dbReference>
<sequence>MFSVVLFTGFNTSISDNCDITFWGDFLETAGVAGALELPPPSDPWGSFWESSTKASNLVLVAFTKEETVEVNSEIWALVVLANSAWLWVNARIEASRVVILVSILVSRLFSLSTIGARLEDTFWTSPEVGIAGVVGVTAGAVEGKLTGEPPNDETITFVIPWRIGVQLILDNEDSDEDCEEVWVGRVLIASTNLLLDSTIVFSSLEKPWFNCELRIASFSAVALGEVRGLGASGSL</sequence>